<gene>
    <name evidence="2" type="ORF">TM35_000321810</name>
</gene>
<organism evidence="2 3">
    <name type="scientific">Trypanosoma theileri</name>
    <dbReference type="NCBI Taxonomy" id="67003"/>
    <lineage>
        <taxon>Eukaryota</taxon>
        <taxon>Discoba</taxon>
        <taxon>Euglenozoa</taxon>
        <taxon>Kinetoplastea</taxon>
        <taxon>Metakinetoplastina</taxon>
        <taxon>Trypanosomatida</taxon>
        <taxon>Trypanosomatidae</taxon>
        <taxon>Trypanosoma</taxon>
    </lineage>
</organism>
<proteinExistence type="predicted"/>
<keyword evidence="1" id="KW-0472">Membrane</keyword>
<accession>A0A1X0NMC7</accession>
<dbReference type="RefSeq" id="XP_028879932.1">
    <property type="nucleotide sequence ID" value="XM_029028808.1"/>
</dbReference>
<dbReference type="GeneID" id="39988588"/>
<dbReference type="EMBL" id="NBCO01000032">
    <property type="protein sequence ID" value="ORC85866.1"/>
    <property type="molecule type" value="Genomic_DNA"/>
</dbReference>
<dbReference type="InterPro" id="IPR009305">
    <property type="entry name" value="Mpo1-like"/>
</dbReference>
<sequence>MVSLNLKLDVKFSNFSEFYIFYLAKHMKQMTRRCHFLGTLFGAALILVSIVKGGSLSYALAAPIVGYSIAWAGDAGVEGITPTSFNYPWWSFCANLKLVKEMLTGEQSI</sequence>
<feature type="transmembrane region" description="Helical" evidence="1">
    <location>
        <begin position="34"/>
        <end position="51"/>
    </location>
</feature>
<dbReference type="AlphaFoldDB" id="A0A1X0NMC7"/>
<dbReference type="PANTHER" id="PTHR34205:SF2">
    <property type="entry name" value="DUF962 DOMAIN-CONTAINING PROTEIN"/>
    <property type="match status" value="1"/>
</dbReference>
<reference evidence="2 3" key="1">
    <citation type="submission" date="2017-03" db="EMBL/GenBank/DDBJ databases">
        <title>An alternative strategy for trypanosome survival in the mammalian bloodstream revealed through genome and transcriptome analysis of the ubiquitous bovine parasite Trypanosoma (Megatrypanum) theileri.</title>
        <authorList>
            <person name="Kelly S."/>
            <person name="Ivens A."/>
            <person name="Mott A."/>
            <person name="O'Neill E."/>
            <person name="Emms D."/>
            <person name="Macleod O."/>
            <person name="Voorheis P."/>
            <person name="Matthews J."/>
            <person name="Matthews K."/>
            <person name="Carrington M."/>
        </authorList>
    </citation>
    <scope>NUCLEOTIDE SEQUENCE [LARGE SCALE GENOMIC DNA]</scope>
    <source>
        <strain evidence="2">Edinburgh</strain>
    </source>
</reference>
<keyword evidence="1" id="KW-1133">Transmembrane helix</keyword>
<keyword evidence="3" id="KW-1185">Reference proteome</keyword>
<dbReference type="VEuPathDB" id="TriTrypDB:TM35_000321810"/>
<dbReference type="PANTHER" id="PTHR34205">
    <property type="entry name" value="TRANSMEMBRANE PROTEIN"/>
    <property type="match status" value="1"/>
</dbReference>
<name>A0A1X0NMC7_9TRYP</name>
<protein>
    <submittedName>
        <fullName evidence="2">Membrane protein</fullName>
    </submittedName>
</protein>
<evidence type="ECO:0000313" key="3">
    <source>
        <dbReference type="Proteomes" id="UP000192257"/>
    </source>
</evidence>
<keyword evidence="1" id="KW-0812">Transmembrane</keyword>
<comment type="caution">
    <text evidence="2">The sequence shown here is derived from an EMBL/GenBank/DDBJ whole genome shotgun (WGS) entry which is preliminary data.</text>
</comment>
<evidence type="ECO:0000313" key="2">
    <source>
        <dbReference type="EMBL" id="ORC85866.1"/>
    </source>
</evidence>
<dbReference type="OrthoDB" id="5511466at2759"/>
<evidence type="ECO:0000256" key="1">
    <source>
        <dbReference type="SAM" id="Phobius"/>
    </source>
</evidence>
<dbReference type="Proteomes" id="UP000192257">
    <property type="component" value="Unassembled WGS sequence"/>
</dbReference>
<dbReference type="Pfam" id="PF06127">
    <property type="entry name" value="Mpo1-like"/>
    <property type="match status" value="1"/>
</dbReference>